<evidence type="ECO:0000256" key="1">
    <source>
        <dbReference type="SAM" id="MobiDB-lite"/>
    </source>
</evidence>
<sequence length="236" mass="25081">MVPVVPVVPGTPVRSRRRRGRLAALVSVLVVASGLTACSNGSQTSDPTANPTATQAPTTAGSPSAQASPSTTRQLTPESLSDPELGYTVTSIPEDLNATQTEALTAFIAFEHFTWRLWLTPAGSGTGMEGAEEVMSADSVTEIQGNYDALEPGEYMTGPVRSAILRIDVHDQHSPFEAEITVCTDQNGTKSYSATGEDITSPSQIGRFEYRYTLSTAEGAWKVFSETRVSTNECTA</sequence>
<dbReference type="KEGG" id="ahw:NCTC11636_01990"/>
<reference evidence="3 4" key="1">
    <citation type="submission" date="2018-12" db="EMBL/GenBank/DDBJ databases">
        <authorList>
            <consortium name="Pathogen Informatics"/>
        </authorList>
    </citation>
    <scope>NUCLEOTIDE SEQUENCE [LARGE SCALE GENOMIC DNA]</scope>
    <source>
        <strain evidence="3 4">NCTC11636</strain>
    </source>
</reference>
<feature type="signal peptide" evidence="2">
    <location>
        <begin position="1"/>
        <end position="37"/>
    </location>
</feature>
<evidence type="ECO:0000313" key="4">
    <source>
        <dbReference type="Proteomes" id="UP000266895"/>
    </source>
</evidence>
<dbReference type="OrthoDB" id="3258864at2"/>
<evidence type="ECO:0008006" key="5">
    <source>
        <dbReference type="Google" id="ProtNLM"/>
    </source>
</evidence>
<evidence type="ECO:0000313" key="3">
    <source>
        <dbReference type="EMBL" id="VEG29322.1"/>
    </source>
</evidence>
<proteinExistence type="predicted"/>
<feature type="compositionally biased region" description="Low complexity" evidence="1">
    <location>
        <begin position="47"/>
        <end position="65"/>
    </location>
</feature>
<accession>A0A3S4RGJ0</accession>
<keyword evidence="4" id="KW-1185">Reference proteome</keyword>
<feature type="compositionally biased region" description="Polar residues" evidence="1">
    <location>
        <begin position="66"/>
        <end position="79"/>
    </location>
</feature>
<evidence type="ECO:0000256" key="2">
    <source>
        <dbReference type="SAM" id="SignalP"/>
    </source>
</evidence>
<dbReference type="EMBL" id="LR134350">
    <property type="protein sequence ID" value="VEG29322.1"/>
    <property type="molecule type" value="Genomic_DNA"/>
</dbReference>
<dbReference type="AlphaFoldDB" id="A0A3S4RGJ0"/>
<dbReference type="Proteomes" id="UP000266895">
    <property type="component" value="Chromosome"/>
</dbReference>
<dbReference type="RefSeq" id="WP_126382973.1">
    <property type="nucleotide sequence ID" value="NZ_LR134350.1"/>
</dbReference>
<gene>
    <name evidence="3" type="ORF">NCTC11636_01990</name>
</gene>
<name>A0A3S4RGJ0_9ACTO</name>
<feature type="region of interest" description="Disordered" evidence="1">
    <location>
        <begin position="39"/>
        <end position="86"/>
    </location>
</feature>
<organism evidence="3 4">
    <name type="scientific">Actinomyces howellii</name>
    <dbReference type="NCBI Taxonomy" id="52771"/>
    <lineage>
        <taxon>Bacteria</taxon>
        <taxon>Bacillati</taxon>
        <taxon>Actinomycetota</taxon>
        <taxon>Actinomycetes</taxon>
        <taxon>Actinomycetales</taxon>
        <taxon>Actinomycetaceae</taxon>
        <taxon>Actinomyces</taxon>
    </lineage>
</organism>
<feature type="chain" id="PRO_5038348716" description="Lipoprotein" evidence="2">
    <location>
        <begin position="38"/>
        <end position="236"/>
    </location>
</feature>
<protein>
    <recommendedName>
        <fullName evidence="5">Lipoprotein</fullName>
    </recommendedName>
</protein>
<keyword evidence="2" id="KW-0732">Signal</keyword>